<organism evidence="6 7">
    <name type="scientific">Extibacter muris</name>
    <dbReference type="NCBI Taxonomy" id="1796622"/>
    <lineage>
        <taxon>Bacteria</taxon>
        <taxon>Bacillati</taxon>
        <taxon>Bacillota</taxon>
        <taxon>Clostridia</taxon>
        <taxon>Lachnospirales</taxon>
        <taxon>Lachnospiraceae</taxon>
        <taxon>Extibacter</taxon>
    </lineage>
</organism>
<evidence type="ECO:0000256" key="1">
    <source>
        <dbReference type="ARBA" id="ARBA00007592"/>
    </source>
</evidence>
<gene>
    <name evidence="6" type="ORF">E1963_16325</name>
</gene>
<dbReference type="PIRSF" id="PIRSF001365">
    <property type="entry name" value="DHDPS"/>
    <property type="match status" value="1"/>
</dbReference>
<dbReference type="GO" id="GO:0008840">
    <property type="term" value="F:4-hydroxy-tetrahydrodipicolinate synthase activity"/>
    <property type="evidence" value="ECO:0007669"/>
    <property type="project" value="TreeGrafter"/>
</dbReference>
<evidence type="ECO:0000256" key="5">
    <source>
        <dbReference type="PIRSR" id="PIRSR001365-2"/>
    </source>
</evidence>
<feature type="active site" description="Proton donor/acceptor" evidence="4">
    <location>
        <position position="137"/>
    </location>
</feature>
<feature type="binding site" evidence="5">
    <location>
        <position position="208"/>
    </location>
    <ligand>
        <name>pyruvate</name>
        <dbReference type="ChEBI" id="CHEBI:15361"/>
    </ligand>
</feature>
<dbReference type="SUPFAM" id="SSF51569">
    <property type="entry name" value="Aldolase"/>
    <property type="match status" value="1"/>
</dbReference>
<dbReference type="PANTHER" id="PTHR12128">
    <property type="entry name" value="DIHYDRODIPICOLINATE SYNTHASE"/>
    <property type="match status" value="1"/>
</dbReference>
<dbReference type="SMART" id="SM01130">
    <property type="entry name" value="DHDPS"/>
    <property type="match status" value="1"/>
</dbReference>
<dbReference type="RefSeq" id="WP_132280275.1">
    <property type="nucleotide sequence ID" value="NZ_JAOBST010000062.1"/>
</dbReference>
<name>A0A4R4FAG7_9FIRM</name>
<protein>
    <submittedName>
        <fullName evidence="6">Dihydrodipicolinate synthase family protein</fullName>
    </submittedName>
</protein>
<accession>A0A4R4FAG7</accession>
<evidence type="ECO:0000313" key="6">
    <source>
        <dbReference type="EMBL" id="TDA20612.1"/>
    </source>
</evidence>
<dbReference type="PANTHER" id="PTHR12128:SF66">
    <property type="entry name" value="4-HYDROXY-2-OXOGLUTARATE ALDOLASE, MITOCHONDRIAL"/>
    <property type="match status" value="1"/>
</dbReference>
<dbReference type="PRINTS" id="PR00146">
    <property type="entry name" value="DHPICSNTHASE"/>
</dbReference>
<dbReference type="AlphaFoldDB" id="A0A4R4FAG7"/>
<dbReference type="InterPro" id="IPR013785">
    <property type="entry name" value="Aldolase_TIM"/>
</dbReference>
<evidence type="ECO:0000256" key="2">
    <source>
        <dbReference type="ARBA" id="ARBA00023239"/>
    </source>
</evidence>
<feature type="active site" description="Schiff-base intermediate with substrate" evidence="4">
    <location>
        <position position="166"/>
    </location>
</feature>
<dbReference type="InterPro" id="IPR002220">
    <property type="entry name" value="DapA-like"/>
</dbReference>
<evidence type="ECO:0000313" key="7">
    <source>
        <dbReference type="Proteomes" id="UP000295710"/>
    </source>
</evidence>
<proteinExistence type="inferred from homology"/>
<comment type="caution">
    <text evidence="6">The sequence shown here is derived from an EMBL/GenBank/DDBJ whole genome shotgun (WGS) entry which is preliminary data.</text>
</comment>
<dbReference type="CDD" id="cd00408">
    <property type="entry name" value="DHDPS-like"/>
    <property type="match status" value="1"/>
</dbReference>
<reference evidence="6 7" key="1">
    <citation type="journal article" date="2016" name="Nat. Microbiol.">
        <title>The Mouse Intestinal Bacterial Collection (miBC) provides host-specific insight into cultured diversity and functional potential of the gut microbiota.</title>
        <authorList>
            <person name="Lagkouvardos I."/>
            <person name="Pukall R."/>
            <person name="Abt B."/>
            <person name="Foesel B.U."/>
            <person name="Meier-Kolthoff J.P."/>
            <person name="Kumar N."/>
            <person name="Bresciani A."/>
            <person name="Martinez I."/>
            <person name="Just S."/>
            <person name="Ziegler C."/>
            <person name="Brugiroux S."/>
            <person name="Garzetti D."/>
            <person name="Wenning M."/>
            <person name="Bui T.P."/>
            <person name="Wang J."/>
            <person name="Hugenholtz F."/>
            <person name="Plugge C.M."/>
            <person name="Peterson D.A."/>
            <person name="Hornef M.W."/>
            <person name="Baines J.F."/>
            <person name="Smidt H."/>
            <person name="Walter J."/>
            <person name="Kristiansen K."/>
            <person name="Nielsen H.B."/>
            <person name="Haller D."/>
            <person name="Overmann J."/>
            <person name="Stecher B."/>
            <person name="Clavel T."/>
        </authorList>
    </citation>
    <scope>NUCLEOTIDE SEQUENCE [LARGE SCALE GENOMIC DNA]</scope>
    <source>
        <strain evidence="6 7">DSM 28560</strain>
    </source>
</reference>
<evidence type="ECO:0000256" key="4">
    <source>
        <dbReference type="PIRSR" id="PIRSR001365-1"/>
    </source>
</evidence>
<comment type="similarity">
    <text evidence="1 3">Belongs to the DapA family.</text>
</comment>
<sequence length="295" mass="32527">MKKLYGVITAMTTPFTSTGEVDKEALEQQVEFLISKGVNCLYPTGTTGEMYLMSVEERKLVAETVVKKAAGRVTVYIHVGAMAQEDTIILAKHAEEIGADGIGVVTPSYFTVDDRAMVEYYRAVSSVVSKEFPVYVYVIPQLAHNDITPETMEIICNECINVIGVKYSYPDMTRLLQYLRVNDGEFSVVFGADHMFLPALAAGADGTVSGCSGPFPEAFVEVYKQFKAGDMQAAKKAQDKATSLAWLMKGGADMSIFKHILTFRGVRGGHMKKPLLDLTKEQVEQLKKDVEVYLD</sequence>
<keyword evidence="2 3" id="KW-0456">Lyase</keyword>
<keyword evidence="7" id="KW-1185">Reference proteome</keyword>
<dbReference type="Proteomes" id="UP000295710">
    <property type="component" value="Unassembled WGS sequence"/>
</dbReference>
<feature type="binding site" evidence="5">
    <location>
        <position position="47"/>
    </location>
    <ligand>
        <name>pyruvate</name>
        <dbReference type="ChEBI" id="CHEBI:15361"/>
    </ligand>
</feature>
<dbReference type="Gene3D" id="3.20.20.70">
    <property type="entry name" value="Aldolase class I"/>
    <property type="match status" value="1"/>
</dbReference>
<dbReference type="Pfam" id="PF00701">
    <property type="entry name" value="DHDPS"/>
    <property type="match status" value="1"/>
</dbReference>
<evidence type="ECO:0000256" key="3">
    <source>
        <dbReference type="PIRNR" id="PIRNR001365"/>
    </source>
</evidence>
<dbReference type="EMBL" id="SMMX01000018">
    <property type="protein sequence ID" value="TDA20612.1"/>
    <property type="molecule type" value="Genomic_DNA"/>
</dbReference>